<dbReference type="PANTHER" id="PTHR13799">
    <property type="entry name" value="NGG1 INTERACTING FACTOR 3"/>
    <property type="match status" value="1"/>
</dbReference>
<dbReference type="InterPro" id="IPR002678">
    <property type="entry name" value="DUF34/NIF3"/>
</dbReference>
<gene>
    <name evidence="4" type="ORF">QOZ95_003429</name>
</gene>
<keyword evidence="5" id="KW-1185">Reference proteome</keyword>
<keyword evidence="3" id="KW-0479">Metal-binding</keyword>
<dbReference type="Pfam" id="PF01784">
    <property type="entry name" value="DUF34_NIF3"/>
    <property type="match status" value="1"/>
</dbReference>
<evidence type="ECO:0000256" key="2">
    <source>
        <dbReference type="ARBA" id="ARBA00022112"/>
    </source>
</evidence>
<reference evidence="4 5" key="1">
    <citation type="submission" date="2023-07" db="EMBL/GenBank/DDBJ databases">
        <title>Genomic Encyclopedia of Type Strains, Phase IV (KMG-IV): sequencing the most valuable type-strain genomes for metagenomic binning, comparative biology and taxonomic classification.</title>
        <authorList>
            <person name="Goeker M."/>
        </authorList>
    </citation>
    <scope>NUCLEOTIDE SEQUENCE [LARGE SCALE GENOMIC DNA]</scope>
    <source>
        <strain evidence="4 5">DSM 14914</strain>
    </source>
</reference>
<comment type="similarity">
    <text evidence="1">Belongs to the GTP cyclohydrolase I type 2/NIF3 family.</text>
</comment>
<evidence type="ECO:0000313" key="5">
    <source>
        <dbReference type="Proteomes" id="UP001242811"/>
    </source>
</evidence>
<dbReference type="SUPFAM" id="SSF102705">
    <property type="entry name" value="NIF3 (NGG1p interacting factor 3)-like"/>
    <property type="match status" value="1"/>
</dbReference>
<comment type="caution">
    <text evidence="4">The sequence shown here is derived from an EMBL/GenBank/DDBJ whole genome shotgun (WGS) entry which is preliminary data.</text>
</comment>
<name>A0ABU0L2T7_9BACL</name>
<dbReference type="InterPro" id="IPR036069">
    <property type="entry name" value="DUF34/NIF3_sf"/>
</dbReference>
<protein>
    <recommendedName>
        <fullName evidence="2">GTP cyclohydrolase 1 type 2 homolog</fullName>
    </recommendedName>
</protein>
<organism evidence="4 5">
    <name type="scientific">Paenibacillus brasilensis</name>
    <dbReference type="NCBI Taxonomy" id="128574"/>
    <lineage>
        <taxon>Bacteria</taxon>
        <taxon>Bacillati</taxon>
        <taxon>Bacillota</taxon>
        <taxon>Bacilli</taxon>
        <taxon>Bacillales</taxon>
        <taxon>Paenibacillaceae</taxon>
        <taxon>Paenibacillus</taxon>
    </lineage>
</organism>
<dbReference type="EMBL" id="JAUSWA010000020">
    <property type="protein sequence ID" value="MDQ0495251.1"/>
    <property type="molecule type" value="Genomic_DNA"/>
</dbReference>
<evidence type="ECO:0000256" key="3">
    <source>
        <dbReference type="ARBA" id="ARBA00022723"/>
    </source>
</evidence>
<sequence>MLMKVGIIMNVQEVIEAILSDSCGDMRLEKTGDQLICGKPNTEVQGICTTFMATIDVIKRAIEDGANMIITHEPTFYTGRDEMDWLENDPLYLAKKKLIEENNIAIWRYHDYMHMAKTDRIYDGLLKEIGWEHNLQEENQPFIYKINEVTLAELARFFKQKLSMDVIQIVGNPEMKCSKVGVLVGGGSLGLGREQMPMELMRNHNLDVMVCGEITEWTLCAYVNDATMLGMDKGMIVIGHERSEESGMKYMAEWLKPLVKNIPVTFIDAKEPFLYL</sequence>
<dbReference type="Gene3D" id="3.40.1390.30">
    <property type="entry name" value="NIF3 (NGG1p interacting factor 3)-like"/>
    <property type="match status" value="1"/>
</dbReference>
<accession>A0ABU0L2T7</accession>
<dbReference type="PANTHER" id="PTHR13799:SF14">
    <property type="entry name" value="GTP CYCLOHYDROLASE 1 TYPE 2 HOMOLOG"/>
    <property type="match status" value="1"/>
</dbReference>
<dbReference type="Proteomes" id="UP001242811">
    <property type="component" value="Unassembled WGS sequence"/>
</dbReference>
<proteinExistence type="inferred from homology"/>
<evidence type="ECO:0000313" key="4">
    <source>
        <dbReference type="EMBL" id="MDQ0495251.1"/>
    </source>
</evidence>
<evidence type="ECO:0000256" key="1">
    <source>
        <dbReference type="ARBA" id="ARBA00006964"/>
    </source>
</evidence>